<keyword evidence="2 6" id="KW-0645">Protease</keyword>
<dbReference type="OrthoDB" id="406761at2759"/>
<dbReference type="InterPro" id="IPR042269">
    <property type="entry name" value="Ser_carbopepase_S28_SKS"/>
</dbReference>
<dbReference type="AlphaFoldDB" id="A0A7J6MQE0"/>
<evidence type="ECO:0000313" key="7">
    <source>
        <dbReference type="Proteomes" id="UP000591131"/>
    </source>
</evidence>
<evidence type="ECO:0000256" key="2">
    <source>
        <dbReference type="ARBA" id="ARBA00022670"/>
    </source>
</evidence>
<name>A0A7J6MQE0_PERCH</name>
<dbReference type="SUPFAM" id="SSF53474">
    <property type="entry name" value="alpha/beta-Hydrolases"/>
    <property type="match status" value="1"/>
</dbReference>
<keyword evidence="4" id="KW-0378">Hydrolase</keyword>
<dbReference type="InterPro" id="IPR029058">
    <property type="entry name" value="AB_hydrolase_fold"/>
</dbReference>
<dbReference type="Proteomes" id="UP000591131">
    <property type="component" value="Unassembled WGS sequence"/>
</dbReference>
<comment type="caution">
    <text evidence="6">The sequence shown here is derived from an EMBL/GenBank/DDBJ whole genome shotgun (WGS) entry which is preliminary data.</text>
</comment>
<reference evidence="6 7" key="1">
    <citation type="submission" date="2020-04" db="EMBL/GenBank/DDBJ databases">
        <title>Perkinsus chesapeaki whole genome sequence.</title>
        <authorList>
            <person name="Bogema D.R."/>
        </authorList>
    </citation>
    <scope>NUCLEOTIDE SEQUENCE [LARGE SCALE GENOMIC DNA]</scope>
    <source>
        <strain evidence="6">ATCC PRA-425</strain>
    </source>
</reference>
<dbReference type="PANTHER" id="PTHR11010">
    <property type="entry name" value="PROTEASE S28 PRO-X CARBOXYPEPTIDASE-RELATED"/>
    <property type="match status" value="1"/>
</dbReference>
<comment type="similarity">
    <text evidence="1">Belongs to the peptidase S28 family.</text>
</comment>
<sequence>MIKTTTAFIFVTIQIAVQINCGLGIVSWNKADFEGQLVDHEAGPAGGTFRQRGLINTQFYNPKKPVLFLCVAQEATTSSAGYEMIVPAIKNNAVMMVLEHRFFGQSLPTKDFSAATLEKLHTVHQALEDLRYAAAKQVPQLLRPKGDLKILLFGYSYTGTLAAWARQQYPTSVTGAVASSSPFDIKVANDAYNSVAAADFERYDLGGSSACLSEVTKAHQAFSDALGSPEGQQKLEGTFRICRGNLATKNNQFLAAGSSALLGVPIQYNDPACQGKYCNIAKICERFTSGGDAPLEKLADIFNTNKPLKSDTDCHQYDWENTMKQ</sequence>
<dbReference type="GO" id="GO:0006508">
    <property type="term" value="P:proteolysis"/>
    <property type="evidence" value="ECO:0007669"/>
    <property type="project" value="UniProtKB-KW"/>
</dbReference>
<evidence type="ECO:0000313" key="6">
    <source>
        <dbReference type="EMBL" id="KAF4673795.1"/>
    </source>
</evidence>
<protein>
    <submittedName>
        <fullName evidence="6">Thymus-specific serine protease</fullName>
    </submittedName>
</protein>
<dbReference type="EMBL" id="JAAPAO010000075">
    <property type="protein sequence ID" value="KAF4673795.1"/>
    <property type="molecule type" value="Genomic_DNA"/>
</dbReference>
<dbReference type="Pfam" id="PF05577">
    <property type="entry name" value="Peptidase_S28"/>
    <property type="match status" value="1"/>
</dbReference>
<dbReference type="GO" id="GO:0008239">
    <property type="term" value="F:dipeptidyl-peptidase activity"/>
    <property type="evidence" value="ECO:0007669"/>
    <property type="project" value="TreeGrafter"/>
</dbReference>
<evidence type="ECO:0000256" key="1">
    <source>
        <dbReference type="ARBA" id="ARBA00011079"/>
    </source>
</evidence>
<proteinExistence type="inferred from homology"/>
<evidence type="ECO:0000256" key="5">
    <source>
        <dbReference type="ARBA" id="ARBA00023180"/>
    </source>
</evidence>
<accession>A0A7J6MQE0</accession>
<keyword evidence="5" id="KW-0325">Glycoprotein</keyword>
<dbReference type="Gene3D" id="3.40.50.1820">
    <property type="entry name" value="alpha/beta hydrolase"/>
    <property type="match status" value="1"/>
</dbReference>
<dbReference type="Gene3D" id="1.20.120.980">
    <property type="entry name" value="Serine carboxypeptidase S28, SKS domain"/>
    <property type="match status" value="1"/>
</dbReference>
<keyword evidence="3" id="KW-0732">Signal</keyword>
<evidence type="ECO:0000256" key="3">
    <source>
        <dbReference type="ARBA" id="ARBA00022729"/>
    </source>
</evidence>
<gene>
    <name evidence="6" type="primary">PRSS16_39</name>
    <name evidence="6" type="ORF">FOL47_010054</name>
</gene>
<dbReference type="GO" id="GO:0070008">
    <property type="term" value="F:serine-type exopeptidase activity"/>
    <property type="evidence" value="ECO:0007669"/>
    <property type="project" value="InterPro"/>
</dbReference>
<organism evidence="6 7">
    <name type="scientific">Perkinsus chesapeaki</name>
    <name type="common">Clam parasite</name>
    <name type="synonym">Perkinsus andrewsi</name>
    <dbReference type="NCBI Taxonomy" id="330153"/>
    <lineage>
        <taxon>Eukaryota</taxon>
        <taxon>Sar</taxon>
        <taxon>Alveolata</taxon>
        <taxon>Perkinsozoa</taxon>
        <taxon>Perkinsea</taxon>
        <taxon>Perkinsida</taxon>
        <taxon>Perkinsidae</taxon>
        <taxon>Perkinsus</taxon>
    </lineage>
</organism>
<evidence type="ECO:0000256" key="4">
    <source>
        <dbReference type="ARBA" id="ARBA00022801"/>
    </source>
</evidence>
<keyword evidence="7" id="KW-1185">Reference proteome</keyword>
<dbReference type="PANTHER" id="PTHR11010:SF117">
    <property type="entry name" value="SERINE PROTEASE 16"/>
    <property type="match status" value="1"/>
</dbReference>
<dbReference type="InterPro" id="IPR008758">
    <property type="entry name" value="Peptidase_S28"/>
</dbReference>